<dbReference type="EMBL" id="JACT01000003">
    <property type="protein sequence ID" value="KMS54588.1"/>
    <property type="molecule type" value="Genomic_DNA"/>
</dbReference>
<comment type="caution">
    <text evidence="2">The sequence shown here is derived from an EMBL/GenBank/DDBJ whole genome shotgun (WGS) entry which is preliminary data.</text>
</comment>
<evidence type="ECO:0000259" key="1">
    <source>
        <dbReference type="Pfam" id="PF22262"/>
    </source>
</evidence>
<dbReference type="Proteomes" id="UP000052232">
    <property type="component" value="Unassembled WGS sequence"/>
</dbReference>
<dbReference type="InterPro" id="IPR053802">
    <property type="entry name" value="DUF6950"/>
</dbReference>
<sequence>MSRLFGRRSKIARTPASDMDLSARRDATRKTVERFAGFPFAWGEYDCGKMVIAHLRLMGRRPVLGPGGSWKTAIGLQRFLRRHGGNGAACLDAWMPHARIIPAQAIIGDVVEMPGEEPFGAFGVCVGNGRVLAYHEDADGAAIIQPVEYLAAWRV</sequence>
<dbReference type="STRING" id="1420583.V473_15425"/>
<dbReference type="PATRIC" id="fig|1420583.3.peg.2882"/>
<proteinExistence type="predicted"/>
<protein>
    <recommendedName>
        <fullName evidence="1">DUF6950 domain-containing protein</fullName>
    </recommendedName>
</protein>
<gene>
    <name evidence="2" type="ORF">V473_15425</name>
</gene>
<organism evidence="2 3">
    <name type="scientific">Sphingobium cupriresistens LL01</name>
    <dbReference type="NCBI Taxonomy" id="1420583"/>
    <lineage>
        <taxon>Bacteria</taxon>
        <taxon>Pseudomonadati</taxon>
        <taxon>Pseudomonadota</taxon>
        <taxon>Alphaproteobacteria</taxon>
        <taxon>Sphingomonadales</taxon>
        <taxon>Sphingomonadaceae</taxon>
        <taxon>Sphingobium</taxon>
    </lineage>
</organism>
<evidence type="ECO:0000313" key="2">
    <source>
        <dbReference type="EMBL" id="KMS54588.1"/>
    </source>
</evidence>
<accession>A0A0J7XU75</accession>
<reference evidence="2 3" key="1">
    <citation type="journal article" date="2015" name="G3 (Bethesda)">
        <title>Insights into Ongoing Evolution of the Hexachlorocyclohexane Catabolic Pathway from Comparative Genomics of Ten Sphingomonadaceae Strains.</title>
        <authorList>
            <person name="Pearce S.L."/>
            <person name="Oakeshott J.G."/>
            <person name="Pandey G."/>
        </authorList>
    </citation>
    <scope>NUCLEOTIDE SEQUENCE [LARGE SCALE GENOMIC DNA]</scope>
    <source>
        <strain evidence="2 3">LL01</strain>
    </source>
</reference>
<name>A0A0J7XU75_9SPHN</name>
<evidence type="ECO:0000313" key="3">
    <source>
        <dbReference type="Proteomes" id="UP000052232"/>
    </source>
</evidence>
<feature type="domain" description="DUF6950" evidence="1">
    <location>
        <begin position="25"/>
        <end position="155"/>
    </location>
</feature>
<dbReference type="Pfam" id="PF22262">
    <property type="entry name" value="DUF6950"/>
    <property type="match status" value="1"/>
</dbReference>
<dbReference type="AlphaFoldDB" id="A0A0J7XU75"/>
<keyword evidence="3" id="KW-1185">Reference proteome</keyword>